<feature type="compositionally biased region" description="Basic and acidic residues" evidence="3">
    <location>
        <begin position="15"/>
        <end position="24"/>
    </location>
</feature>
<feature type="DNA-binding region" description="H-T-H motif" evidence="2">
    <location>
        <begin position="48"/>
        <end position="67"/>
    </location>
</feature>
<keyword evidence="6" id="KW-1185">Reference proteome</keyword>
<dbReference type="PANTHER" id="PTHR30328">
    <property type="entry name" value="TRANSCRIPTIONAL REPRESSOR"/>
    <property type="match status" value="1"/>
</dbReference>
<dbReference type="SUPFAM" id="SSF46689">
    <property type="entry name" value="Homeodomain-like"/>
    <property type="match status" value="1"/>
</dbReference>
<dbReference type="Pfam" id="PF00440">
    <property type="entry name" value="TetR_N"/>
    <property type="match status" value="1"/>
</dbReference>
<feature type="region of interest" description="Disordered" evidence="3">
    <location>
        <begin position="1"/>
        <end position="24"/>
    </location>
</feature>
<dbReference type="SUPFAM" id="SSF48498">
    <property type="entry name" value="Tetracyclin repressor-like, C-terminal domain"/>
    <property type="match status" value="1"/>
</dbReference>
<dbReference type="PRINTS" id="PR00455">
    <property type="entry name" value="HTHTETR"/>
</dbReference>
<dbReference type="STRING" id="207340.APZ41_001455"/>
<dbReference type="EMBL" id="LLWF02000002">
    <property type="protein sequence ID" value="ONH84888.1"/>
    <property type="molecule type" value="Genomic_DNA"/>
</dbReference>
<dbReference type="PANTHER" id="PTHR30328:SF54">
    <property type="entry name" value="HTH-TYPE TRANSCRIPTIONAL REPRESSOR SCO4008"/>
    <property type="match status" value="1"/>
</dbReference>
<proteinExistence type="predicted"/>
<dbReference type="InterPro" id="IPR001647">
    <property type="entry name" value="HTH_TetR"/>
</dbReference>
<evidence type="ECO:0000256" key="2">
    <source>
        <dbReference type="PROSITE-ProRule" id="PRU00335"/>
    </source>
</evidence>
<keyword evidence="1 2" id="KW-0238">DNA-binding</keyword>
<evidence type="ECO:0000313" key="5">
    <source>
        <dbReference type="EMBL" id="ONH84888.1"/>
    </source>
</evidence>
<comment type="caution">
    <text evidence="5">The sequence shown here is derived from an EMBL/GenBank/DDBJ whole genome shotgun (WGS) entry which is preliminary data.</text>
</comment>
<gene>
    <name evidence="5" type="ORF">APZ41_001455</name>
</gene>
<dbReference type="Gene3D" id="1.10.357.10">
    <property type="entry name" value="Tetracycline Repressor, domain 2"/>
    <property type="match status" value="1"/>
</dbReference>
<evidence type="ECO:0000256" key="1">
    <source>
        <dbReference type="ARBA" id="ARBA00023125"/>
    </source>
</evidence>
<reference evidence="5" key="1">
    <citation type="submission" date="2016-12" db="EMBL/GenBank/DDBJ databases">
        <title>Draft genome sequence of Roseomonas mucosa strain AU37, isolated from a peripheral intravenous catheter.</title>
        <authorList>
            <person name="Choudhury M.A."/>
            <person name="Sidjabat H.E."/>
            <person name="Wailan A.M."/>
            <person name="Zhang L."/>
            <person name="Marsh N.M."/>
            <person name="Rickard C.M."/>
            <person name="Davies M."/>
            <person name="Mcmillan D.J."/>
        </authorList>
    </citation>
    <scope>NUCLEOTIDE SEQUENCE [LARGE SCALE GENOMIC DNA]</scope>
    <source>
        <strain evidence="5">AU37</strain>
    </source>
</reference>
<dbReference type="InterPro" id="IPR036271">
    <property type="entry name" value="Tet_transcr_reg_TetR-rel_C_sf"/>
</dbReference>
<evidence type="ECO:0000259" key="4">
    <source>
        <dbReference type="PROSITE" id="PS50977"/>
    </source>
</evidence>
<dbReference type="Pfam" id="PF17938">
    <property type="entry name" value="TetR_C_29"/>
    <property type="match status" value="1"/>
</dbReference>
<dbReference type="GO" id="GO:0003677">
    <property type="term" value="F:DNA binding"/>
    <property type="evidence" value="ECO:0007669"/>
    <property type="project" value="UniProtKB-UniRule"/>
</dbReference>
<dbReference type="InterPro" id="IPR041474">
    <property type="entry name" value="NicS_C"/>
</dbReference>
<dbReference type="InterPro" id="IPR050109">
    <property type="entry name" value="HTH-type_TetR-like_transc_reg"/>
</dbReference>
<organism evidence="5 6">
    <name type="scientific">Roseomonas mucosa</name>
    <dbReference type="NCBI Taxonomy" id="207340"/>
    <lineage>
        <taxon>Bacteria</taxon>
        <taxon>Pseudomonadati</taxon>
        <taxon>Pseudomonadota</taxon>
        <taxon>Alphaproteobacteria</taxon>
        <taxon>Acetobacterales</taxon>
        <taxon>Roseomonadaceae</taxon>
        <taxon>Roseomonas</taxon>
    </lineage>
</organism>
<evidence type="ECO:0000256" key="3">
    <source>
        <dbReference type="SAM" id="MobiDB-lite"/>
    </source>
</evidence>
<sequence>MRRSVPLADTTSELTEPHFRRNDPERTKREIMEAAREEFARHGLTGARVDAIAARTRTAKRMIYYYFGSKEGLYLAVLEAAYDDIRSVERELRLEALAPEEAIRRMAEFTFDYQWDHADFTRLVTIENIHHGQYLRQSRSARALNVTIIDALRTILERGRREGLFRGDVDAVDVHLFISGFCFFRSANRHTIEVLFGKDLGEEALRTRHREMLVQGVLGMLRPLGDGTGAEGGATP</sequence>
<dbReference type="InterPro" id="IPR009057">
    <property type="entry name" value="Homeodomain-like_sf"/>
</dbReference>
<dbReference type="Proteomes" id="UP000054844">
    <property type="component" value="Unassembled WGS sequence"/>
</dbReference>
<evidence type="ECO:0000313" key="6">
    <source>
        <dbReference type="Proteomes" id="UP000054844"/>
    </source>
</evidence>
<accession>A0A1S8DBK2</accession>
<name>A0A1S8DBK2_9PROT</name>
<dbReference type="AlphaFoldDB" id="A0A1S8DBK2"/>
<feature type="domain" description="HTH tetR-type" evidence="4">
    <location>
        <begin position="25"/>
        <end position="85"/>
    </location>
</feature>
<dbReference type="PROSITE" id="PS50977">
    <property type="entry name" value="HTH_TETR_2"/>
    <property type="match status" value="1"/>
</dbReference>
<protein>
    <submittedName>
        <fullName evidence="5">TetR family transcriptional regulator</fullName>
    </submittedName>
</protein>